<evidence type="ECO:0000313" key="3">
    <source>
        <dbReference type="Proteomes" id="UP000188184"/>
    </source>
</evidence>
<dbReference type="KEGG" id="pmar:B0X71_10275"/>
<dbReference type="Pfam" id="PF03476">
    <property type="entry name" value="MOSC_N"/>
    <property type="match status" value="1"/>
</dbReference>
<evidence type="ECO:0000259" key="1">
    <source>
        <dbReference type="PROSITE" id="PS51340"/>
    </source>
</evidence>
<dbReference type="RefSeq" id="WP_077589315.1">
    <property type="nucleotide sequence ID" value="NZ_CP019640.1"/>
</dbReference>
<dbReference type="EMBL" id="CP019640">
    <property type="protein sequence ID" value="AQQ53421.1"/>
    <property type="molecule type" value="Genomic_DNA"/>
</dbReference>
<dbReference type="InterPro" id="IPR005302">
    <property type="entry name" value="MoCF_Sase_C"/>
</dbReference>
<protein>
    <submittedName>
        <fullName evidence="2">MOSC domain-containing protein</fullName>
    </submittedName>
</protein>
<dbReference type="SUPFAM" id="SSF50800">
    <property type="entry name" value="PK beta-barrel domain-like"/>
    <property type="match status" value="1"/>
</dbReference>
<dbReference type="GO" id="GO:0030151">
    <property type="term" value="F:molybdenum ion binding"/>
    <property type="evidence" value="ECO:0007669"/>
    <property type="project" value="InterPro"/>
</dbReference>
<name>A0A1Q2KZ03_9BACL</name>
<dbReference type="PANTHER" id="PTHR36930:SF1">
    <property type="entry name" value="MOSC DOMAIN-CONTAINING PROTEIN"/>
    <property type="match status" value="1"/>
</dbReference>
<dbReference type="Proteomes" id="UP000188184">
    <property type="component" value="Chromosome"/>
</dbReference>
<dbReference type="GO" id="GO:0003824">
    <property type="term" value="F:catalytic activity"/>
    <property type="evidence" value="ECO:0007669"/>
    <property type="project" value="InterPro"/>
</dbReference>
<dbReference type="PROSITE" id="PS51340">
    <property type="entry name" value="MOSC"/>
    <property type="match status" value="1"/>
</dbReference>
<dbReference type="PANTHER" id="PTHR36930">
    <property type="entry name" value="METAL-SULFUR CLUSTER BIOSYNTHESIS PROTEINS YUAD-RELATED"/>
    <property type="match status" value="1"/>
</dbReference>
<dbReference type="Pfam" id="PF03473">
    <property type="entry name" value="MOSC"/>
    <property type="match status" value="1"/>
</dbReference>
<keyword evidence="3" id="KW-1185">Reference proteome</keyword>
<gene>
    <name evidence="2" type="ORF">B0X71_10275</name>
</gene>
<dbReference type="OrthoDB" id="581532at2"/>
<dbReference type="InterPro" id="IPR005303">
    <property type="entry name" value="MOCOS_middle"/>
</dbReference>
<organism evidence="2 3">
    <name type="scientific">Planococcus lenghuensis</name>
    <dbReference type="NCBI Taxonomy" id="2213202"/>
    <lineage>
        <taxon>Bacteria</taxon>
        <taxon>Bacillati</taxon>
        <taxon>Bacillota</taxon>
        <taxon>Bacilli</taxon>
        <taxon>Bacillales</taxon>
        <taxon>Caryophanaceae</taxon>
        <taxon>Planococcus</taxon>
    </lineage>
</organism>
<feature type="domain" description="MOSC" evidence="1">
    <location>
        <begin position="91"/>
        <end position="241"/>
    </location>
</feature>
<dbReference type="GO" id="GO:0030170">
    <property type="term" value="F:pyridoxal phosphate binding"/>
    <property type="evidence" value="ECO:0007669"/>
    <property type="project" value="InterPro"/>
</dbReference>
<accession>A0A1Q2KZ03</accession>
<dbReference type="InterPro" id="IPR052716">
    <property type="entry name" value="MOSC_domain"/>
</dbReference>
<dbReference type="InterPro" id="IPR011037">
    <property type="entry name" value="Pyrv_Knase-like_insert_dom_sf"/>
</dbReference>
<dbReference type="AlphaFoldDB" id="A0A1Q2KZ03"/>
<reference evidence="2 3" key="1">
    <citation type="submission" date="2017-02" db="EMBL/GenBank/DDBJ databases">
        <title>The complete genomic sequence of a novel cold adapted crude oil-degrading bacterium Planococcus qaidamina Y42.</title>
        <authorList>
            <person name="Yang R."/>
        </authorList>
    </citation>
    <scope>NUCLEOTIDE SEQUENCE [LARGE SCALE GENOMIC DNA]</scope>
    <source>
        <strain evidence="2 3">Y42</strain>
    </source>
</reference>
<evidence type="ECO:0000313" key="2">
    <source>
        <dbReference type="EMBL" id="AQQ53421.1"/>
    </source>
</evidence>
<dbReference type="Gene3D" id="2.40.33.20">
    <property type="entry name" value="PK beta-barrel domain-like"/>
    <property type="match status" value="1"/>
</dbReference>
<proteinExistence type="predicted"/>
<sequence>MRVGTVKEIMRHPVKSFAGEKIGSTRIMEYGLYGDRSHAFIDHNNREKYLTITQFQEMVRYQARFSGEESMDGYPEVEVETPEGRILNWTDDTLRLELERKSGRSLSPVQFTPAAVPIGAIERAPIHIVSTASIAEMERLWGEDSLDWRRFRPNLLLAFDDKTPFLEETWYGQELRIGQEAVIRLEQPCDRCMIITVDPENGNRAPSLLKTVVKERRKHFGIYASVIKTGDIQAGDPILLKEW</sequence>